<dbReference type="AlphaFoldDB" id="A0AAU9M934"/>
<protein>
    <submittedName>
        <fullName evidence="1">Uncharacterized protein</fullName>
    </submittedName>
</protein>
<dbReference type="PANTHER" id="PTHR31902:SF21">
    <property type="entry name" value="SUCRASE_FERREDOXIN-LIKE FAMILY PROTEIN-RELATED"/>
    <property type="match status" value="1"/>
</dbReference>
<comment type="caution">
    <text evidence="1">The sequence shown here is derived from an EMBL/GenBank/DDBJ whole genome shotgun (WGS) entry which is preliminary data.</text>
</comment>
<keyword evidence="2" id="KW-1185">Reference proteome</keyword>
<reference evidence="1 2" key="1">
    <citation type="submission" date="2022-01" db="EMBL/GenBank/DDBJ databases">
        <authorList>
            <person name="Xiong W."/>
            <person name="Schranz E."/>
        </authorList>
    </citation>
    <scope>NUCLEOTIDE SEQUENCE [LARGE SCALE GENOMIC DNA]</scope>
</reference>
<organism evidence="1 2">
    <name type="scientific">Lactuca virosa</name>
    <dbReference type="NCBI Taxonomy" id="75947"/>
    <lineage>
        <taxon>Eukaryota</taxon>
        <taxon>Viridiplantae</taxon>
        <taxon>Streptophyta</taxon>
        <taxon>Embryophyta</taxon>
        <taxon>Tracheophyta</taxon>
        <taxon>Spermatophyta</taxon>
        <taxon>Magnoliopsida</taxon>
        <taxon>eudicotyledons</taxon>
        <taxon>Gunneridae</taxon>
        <taxon>Pentapetalae</taxon>
        <taxon>asterids</taxon>
        <taxon>campanulids</taxon>
        <taxon>Asterales</taxon>
        <taxon>Asteraceae</taxon>
        <taxon>Cichorioideae</taxon>
        <taxon>Cichorieae</taxon>
        <taxon>Lactucinae</taxon>
        <taxon>Lactuca</taxon>
    </lineage>
</organism>
<gene>
    <name evidence="1" type="ORF">LVIROSA_LOCUS8543</name>
</gene>
<proteinExistence type="predicted"/>
<dbReference type="Gene3D" id="3.40.30.10">
    <property type="entry name" value="Glutaredoxin"/>
    <property type="match status" value="1"/>
</dbReference>
<sequence length="186" mass="21092">MADTSENGTVNISTEAVVVDDDVKFGFQRPEMYTENLSGSVHPYERHVLLCYKTREDWPDRVESSDSDLLPKRLAGATKERKNDIPVKTLITIFEGNAATGFSDGDVLIFPDMIKYRGLEESNMDSFVEEVLVNGKPWASRTPEMLRLRWPKQEISLTVGENFQIKHNRKKGSVRFSGSIFQSEEG</sequence>
<dbReference type="Proteomes" id="UP001157418">
    <property type="component" value="Unassembled WGS sequence"/>
</dbReference>
<evidence type="ECO:0000313" key="1">
    <source>
        <dbReference type="EMBL" id="CAH1421128.1"/>
    </source>
</evidence>
<dbReference type="InterPro" id="IPR009737">
    <property type="entry name" value="Aim32/Apd1-like"/>
</dbReference>
<dbReference type="EMBL" id="CAKMRJ010001112">
    <property type="protein sequence ID" value="CAH1421128.1"/>
    <property type="molecule type" value="Genomic_DNA"/>
</dbReference>
<name>A0AAU9M934_9ASTR</name>
<accession>A0AAU9M934</accession>
<evidence type="ECO:0000313" key="2">
    <source>
        <dbReference type="Proteomes" id="UP001157418"/>
    </source>
</evidence>
<dbReference type="PANTHER" id="PTHR31902">
    <property type="entry name" value="ACTIN PATCHES DISTAL PROTEIN 1"/>
    <property type="match status" value="1"/>
</dbReference>